<keyword evidence="3" id="KW-1185">Reference proteome</keyword>
<evidence type="ECO:0000313" key="3">
    <source>
        <dbReference type="Proteomes" id="UP000318380"/>
    </source>
</evidence>
<protein>
    <submittedName>
        <fullName evidence="2">Uncharacterized protein</fullName>
    </submittedName>
</protein>
<dbReference type="EMBL" id="VIVK01000001">
    <property type="protein sequence ID" value="TWD81327.1"/>
    <property type="molecule type" value="Genomic_DNA"/>
</dbReference>
<accession>A0A561BR21</accession>
<dbReference type="AlphaFoldDB" id="A0A561BR21"/>
<reference evidence="2 3" key="1">
    <citation type="submission" date="2019-06" db="EMBL/GenBank/DDBJ databases">
        <title>Sequencing the genomes of 1000 actinobacteria strains.</title>
        <authorList>
            <person name="Klenk H.-P."/>
        </authorList>
    </citation>
    <scope>NUCLEOTIDE SEQUENCE [LARGE SCALE GENOMIC DNA]</scope>
    <source>
        <strain evidence="2 3">DSM 24683</strain>
    </source>
</reference>
<proteinExistence type="predicted"/>
<gene>
    <name evidence="2" type="ORF">FB561_2439</name>
</gene>
<feature type="region of interest" description="Disordered" evidence="1">
    <location>
        <begin position="1"/>
        <end position="23"/>
    </location>
</feature>
<dbReference type="Proteomes" id="UP000318380">
    <property type="component" value="Unassembled WGS sequence"/>
</dbReference>
<comment type="caution">
    <text evidence="2">The sequence shown here is derived from an EMBL/GenBank/DDBJ whole genome shotgun (WGS) entry which is preliminary data.</text>
</comment>
<sequence>MSQGPINFGGVGDIDMHPEQTGALTRRLHDAGAVFGREVPAAEGSINAGEQEADTGFDTLSKNFRAAYNASEPQLDQLNRTVQRLLEDLGNGGTRIVAEYVQQAEQDAARMRSLE</sequence>
<organism evidence="2 3">
    <name type="scientific">Kribbella amoyensis</name>
    <dbReference type="NCBI Taxonomy" id="996641"/>
    <lineage>
        <taxon>Bacteria</taxon>
        <taxon>Bacillati</taxon>
        <taxon>Actinomycetota</taxon>
        <taxon>Actinomycetes</taxon>
        <taxon>Propionibacteriales</taxon>
        <taxon>Kribbellaceae</taxon>
        <taxon>Kribbella</taxon>
    </lineage>
</organism>
<evidence type="ECO:0000313" key="2">
    <source>
        <dbReference type="EMBL" id="TWD81327.1"/>
    </source>
</evidence>
<evidence type="ECO:0000256" key="1">
    <source>
        <dbReference type="SAM" id="MobiDB-lite"/>
    </source>
</evidence>
<dbReference type="RefSeq" id="WP_145806082.1">
    <property type="nucleotide sequence ID" value="NZ_VIVK01000001.1"/>
</dbReference>
<dbReference type="OrthoDB" id="9891022at2"/>
<name>A0A561BR21_9ACTN</name>